<dbReference type="InterPro" id="IPR023214">
    <property type="entry name" value="HAD_sf"/>
</dbReference>
<evidence type="ECO:0000256" key="4">
    <source>
        <dbReference type="ARBA" id="ARBA00022475"/>
    </source>
</evidence>
<keyword evidence="7 15" id="KW-0479">Metal-binding</keyword>
<evidence type="ECO:0000256" key="14">
    <source>
        <dbReference type="ARBA" id="ARBA00023136"/>
    </source>
</evidence>
<keyword evidence="11" id="KW-1278">Translocase</keyword>
<dbReference type="SUPFAM" id="SSF81653">
    <property type="entry name" value="Calcium ATPase, transduction domain A"/>
    <property type="match status" value="1"/>
</dbReference>
<evidence type="ECO:0000256" key="2">
    <source>
        <dbReference type="ARBA" id="ARBA00006024"/>
    </source>
</evidence>
<feature type="domain" description="P-type ATPase A" evidence="16">
    <location>
        <begin position="182"/>
        <end position="280"/>
    </location>
</feature>
<keyword evidence="8 15" id="KW-0547">Nucleotide-binding</keyword>
<feature type="transmembrane region" description="Helical" evidence="15">
    <location>
        <begin position="631"/>
        <end position="651"/>
    </location>
</feature>
<evidence type="ECO:0000256" key="1">
    <source>
        <dbReference type="ARBA" id="ARBA00004651"/>
    </source>
</evidence>
<evidence type="ECO:0000256" key="13">
    <source>
        <dbReference type="ARBA" id="ARBA00023065"/>
    </source>
</evidence>
<dbReference type="SFLD" id="SFLDF00027">
    <property type="entry name" value="p-type_atpase"/>
    <property type="match status" value="1"/>
</dbReference>
<dbReference type="InterPro" id="IPR023299">
    <property type="entry name" value="ATPase_P-typ_cyto_dom_N"/>
</dbReference>
<evidence type="ECO:0000256" key="9">
    <source>
        <dbReference type="ARBA" id="ARBA00022840"/>
    </source>
</evidence>
<dbReference type="GO" id="GO:0005507">
    <property type="term" value="F:copper ion binding"/>
    <property type="evidence" value="ECO:0007669"/>
    <property type="project" value="TreeGrafter"/>
</dbReference>
<dbReference type="OrthoDB" id="9814270at2"/>
<evidence type="ECO:0000256" key="8">
    <source>
        <dbReference type="ARBA" id="ARBA00022741"/>
    </source>
</evidence>
<evidence type="ECO:0000259" key="16">
    <source>
        <dbReference type="Pfam" id="PF00122"/>
    </source>
</evidence>
<gene>
    <name evidence="17" type="ORF">TPSD3_14325</name>
</gene>
<evidence type="ECO:0000256" key="3">
    <source>
        <dbReference type="ARBA" id="ARBA00022448"/>
    </source>
</evidence>
<dbReference type="Gene3D" id="2.70.150.10">
    <property type="entry name" value="Calcium-transporting ATPase, cytoplasmic transduction domain A"/>
    <property type="match status" value="1"/>
</dbReference>
<organism evidence="17 18">
    <name type="scientific">Thioflexithrix psekupsensis</name>
    <dbReference type="NCBI Taxonomy" id="1570016"/>
    <lineage>
        <taxon>Bacteria</taxon>
        <taxon>Pseudomonadati</taxon>
        <taxon>Pseudomonadota</taxon>
        <taxon>Gammaproteobacteria</taxon>
        <taxon>Thiotrichales</taxon>
        <taxon>Thioflexithrix</taxon>
    </lineage>
</organism>
<evidence type="ECO:0000256" key="12">
    <source>
        <dbReference type="ARBA" id="ARBA00022989"/>
    </source>
</evidence>
<accession>A0A251X4I0</accession>
<dbReference type="InterPro" id="IPR008250">
    <property type="entry name" value="ATPase_P-typ_transduc_dom_A_sf"/>
</dbReference>
<dbReference type="InterPro" id="IPR027256">
    <property type="entry name" value="P-typ_ATPase_IB"/>
</dbReference>
<dbReference type="InterPro" id="IPR036412">
    <property type="entry name" value="HAD-like_sf"/>
</dbReference>
<feature type="transmembrane region" description="Helical" evidence="15">
    <location>
        <begin position="657"/>
        <end position="675"/>
    </location>
</feature>
<dbReference type="SUPFAM" id="SSF56784">
    <property type="entry name" value="HAD-like"/>
    <property type="match status" value="1"/>
</dbReference>
<sequence length="693" mass="76077">MLIELFLLGGGATLWHKLKHKKNNKTDTQASTFNSKQLFLDLKSALVGTERQEQQKSIDPENPNLQGIDKAQQQRSGNNMLLSVGAVGLAALGMVSPAFYLLGSAAVIYLGRHVYQLVWQDIKRGHIISVYLVSSLLVLGMIATGQLLYSAIAAVLSGFMVRLIKNAENNSQQRLINVFSEHPTQVWIEKEGIEIEIEFADIQLGDIVIVQAGEIIPVDGEIRHGFASIDQHILTGESQPVERGIGEKVLAATLVLAGRIHIVVETAGEETVAANIGKMLNNTKSYKNEVMLRGKKIADSMLPLELGGSLVTWALLGPLPALGVLWSGLGYRMIMFGPISVLNYLQVLSRRGILIKDGRVFESLRQVDTIVFDKTGTLTEEQPTIGVIHVLADYDENQVLQFAASAEHRQPHPLARAIIHKAKTQGLTLEVSEQASYEVGYGIKVQLQQHTVRVGSARFMQREGLPLPLEINKLQQQAEEQGHSLVYVAVDEEVAGVLEIQPSIRPEALELMQYLKQRGITTYIISGDHEQPTRNIAQKLGVDHYFAETLPENKAQRVKQLCDAGKFVCFIGDGINDAIALKSAQVSISLKGASSAATDTAQIIFMDGTLVLLKRLFEFSDEFEETMQRNVAISFAPGIVNIAGIYLLHFGLTTSMILFYGGTVVGLANSLLPLAKHQDNTTQNLKQLPPYQT</sequence>
<keyword evidence="5" id="KW-0597">Phosphoprotein</keyword>
<dbReference type="GO" id="GO:0055070">
    <property type="term" value="P:copper ion homeostasis"/>
    <property type="evidence" value="ECO:0007669"/>
    <property type="project" value="TreeGrafter"/>
</dbReference>
<dbReference type="NCBIfam" id="TIGR01525">
    <property type="entry name" value="ATPase-IB_hvy"/>
    <property type="match status" value="1"/>
</dbReference>
<dbReference type="Pfam" id="PF00702">
    <property type="entry name" value="Hydrolase"/>
    <property type="match status" value="1"/>
</dbReference>
<dbReference type="PROSITE" id="PS01229">
    <property type="entry name" value="COF_2"/>
    <property type="match status" value="1"/>
</dbReference>
<evidence type="ECO:0000256" key="10">
    <source>
        <dbReference type="ARBA" id="ARBA00022842"/>
    </source>
</evidence>
<feature type="transmembrane region" description="Helical" evidence="15">
    <location>
        <begin position="130"/>
        <end position="156"/>
    </location>
</feature>
<dbReference type="Proteomes" id="UP000194798">
    <property type="component" value="Unassembled WGS sequence"/>
</dbReference>
<keyword evidence="10" id="KW-0460">Magnesium</keyword>
<dbReference type="PANTHER" id="PTHR43520">
    <property type="entry name" value="ATP7, ISOFORM B"/>
    <property type="match status" value="1"/>
</dbReference>
<name>A0A251X4I0_9GAMM</name>
<dbReference type="PROSITE" id="PS00154">
    <property type="entry name" value="ATPASE_E1_E2"/>
    <property type="match status" value="1"/>
</dbReference>
<evidence type="ECO:0000256" key="15">
    <source>
        <dbReference type="RuleBase" id="RU362081"/>
    </source>
</evidence>
<comment type="caution">
    <text evidence="17">The sequence shown here is derived from an EMBL/GenBank/DDBJ whole genome shotgun (WGS) entry which is preliminary data.</text>
</comment>
<dbReference type="InterPro" id="IPR001757">
    <property type="entry name" value="P_typ_ATPase"/>
</dbReference>
<dbReference type="InterPro" id="IPR018303">
    <property type="entry name" value="ATPase_P-typ_P_site"/>
</dbReference>
<feature type="transmembrane region" description="Helical" evidence="15">
    <location>
        <begin position="301"/>
        <end position="323"/>
    </location>
</feature>
<keyword evidence="9 15" id="KW-0067">ATP-binding</keyword>
<protein>
    <recommendedName>
        <fullName evidence="16">P-type ATPase A domain-containing protein</fullName>
    </recommendedName>
</protein>
<dbReference type="Gene3D" id="3.40.1110.10">
    <property type="entry name" value="Calcium-transporting ATPase, cytoplasmic domain N"/>
    <property type="match status" value="1"/>
</dbReference>
<keyword evidence="14 15" id="KW-0472">Membrane</keyword>
<dbReference type="Pfam" id="PF00122">
    <property type="entry name" value="E1-E2_ATPase"/>
    <property type="match status" value="1"/>
</dbReference>
<keyword evidence="13" id="KW-0406">Ion transport</keyword>
<keyword evidence="18" id="KW-1185">Reference proteome</keyword>
<evidence type="ECO:0000256" key="6">
    <source>
        <dbReference type="ARBA" id="ARBA00022692"/>
    </source>
</evidence>
<dbReference type="EMBL" id="MSLT01000023">
    <property type="protein sequence ID" value="OUD12290.1"/>
    <property type="molecule type" value="Genomic_DNA"/>
</dbReference>
<feature type="transmembrane region" description="Helical" evidence="15">
    <location>
        <begin position="80"/>
        <end position="110"/>
    </location>
</feature>
<evidence type="ECO:0000256" key="5">
    <source>
        <dbReference type="ARBA" id="ARBA00022553"/>
    </source>
</evidence>
<keyword evidence="3" id="KW-0813">Transport</keyword>
<comment type="similarity">
    <text evidence="2 15">Belongs to the cation transport ATPase (P-type) (TC 3.A.3) family. Type IB subfamily.</text>
</comment>
<evidence type="ECO:0000313" key="18">
    <source>
        <dbReference type="Proteomes" id="UP000194798"/>
    </source>
</evidence>
<comment type="subcellular location">
    <subcellularLocation>
        <location evidence="1">Cell membrane</location>
        <topology evidence="1">Multi-pass membrane protein</topology>
    </subcellularLocation>
</comment>
<dbReference type="NCBIfam" id="TIGR01494">
    <property type="entry name" value="ATPase_P-type"/>
    <property type="match status" value="1"/>
</dbReference>
<dbReference type="InterPro" id="IPR059000">
    <property type="entry name" value="ATPase_P-type_domA"/>
</dbReference>
<evidence type="ECO:0000256" key="11">
    <source>
        <dbReference type="ARBA" id="ARBA00022967"/>
    </source>
</evidence>
<dbReference type="PANTHER" id="PTHR43520:SF5">
    <property type="entry name" value="CATION-TRANSPORTING P-TYPE ATPASE-RELATED"/>
    <property type="match status" value="1"/>
</dbReference>
<proteinExistence type="inferred from homology"/>
<dbReference type="GO" id="GO:0005524">
    <property type="term" value="F:ATP binding"/>
    <property type="evidence" value="ECO:0007669"/>
    <property type="project" value="UniProtKB-UniRule"/>
</dbReference>
<keyword evidence="4 15" id="KW-1003">Cell membrane</keyword>
<reference evidence="17 18" key="1">
    <citation type="submission" date="2016-12" db="EMBL/GenBank/DDBJ databases">
        <title>Thioflexothrix psekupsii D3 genome sequencing and assembly.</title>
        <authorList>
            <person name="Fomenkov A."/>
            <person name="Vincze T."/>
            <person name="Grabovich M."/>
            <person name="Anton B.P."/>
            <person name="Dubinina G."/>
            <person name="Orlova M."/>
            <person name="Belousova E."/>
            <person name="Roberts R.J."/>
        </authorList>
    </citation>
    <scope>NUCLEOTIDE SEQUENCE [LARGE SCALE GENOMIC DNA]</scope>
    <source>
        <strain evidence="17">D3</strain>
    </source>
</reference>
<dbReference type="PRINTS" id="PR00119">
    <property type="entry name" value="CATATPASE"/>
</dbReference>
<dbReference type="InterPro" id="IPR044492">
    <property type="entry name" value="P_typ_ATPase_HD_dom"/>
</dbReference>
<dbReference type="GO" id="GO:0005886">
    <property type="term" value="C:plasma membrane"/>
    <property type="evidence" value="ECO:0007669"/>
    <property type="project" value="UniProtKB-SubCell"/>
</dbReference>
<dbReference type="Gene3D" id="3.40.50.1000">
    <property type="entry name" value="HAD superfamily/HAD-like"/>
    <property type="match status" value="1"/>
</dbReference>
<dbReference type="GO" id="GO:0016887">
    <property type="term" value="F:ATP hydrolysis activity"/>
    <property type="evidence" value="ECO:0007669"/>
    <property type="project" value="InterPro"/>
</dbReference>
<keyword evidence="12 15" id="KW-1133">Transmembrane helix</keyword>
<evidence type="ECO:0000313" key="17">
    <source>
        <dbReference type="EMBL" id="OUD12290.1"/>
    </source>
</evidence>
<dbReference type="GO" id="GO:0043682">
    <property type="term" value="F:P-type divalent copper transporter activity"/>
    <property type="evidence" value="ECO:0007669"/>
    <property type="project" value="TreeGrafter"/>
</dbReference>
<dbReference type="SFLD" id="SFLDG00002">
    <property type="entry name" value="C1.7:_P-type_atpase_like"/>
    <property type="match status" value="1"/>
</dbReference>
<dbReference type="GO" id="GO:0012505">
    <property type="term" value="C:endomembrane system"/>
    <property type="evidence" value="ECO:0007669"/>
    <property type="project" value="UniProtKB-SubCell"/>
</dbReference>
<evidence type="ECO:0000256" key="7">
    <source>
        <dbReference type="ARBA" id="ARBA00022723"/>
    </source>
</evidence>
<dbReference type="SFLD" id="SFLDS00003">
    <property type="entry name" value="Haloacid_Dehalogenase"/>
    <property type="match status" value="1"/>
</dbReference>
<dbReference type="RefSeq" id="WP_086489238.1">
    <property type="nucleotide sequence ID" value="NZ_MSLT01000023.1"/>
</dbReference>
<keyword evidence="6 15" id="KW-0812">Transmembrane</keyword>
<dbReference type="AlphaFoldDB" id="A0A251X4I0"/>